<comment type="caution">
    <text evidence="2">The sequence shown here is derived from an EMBL/GenBank/DDBJ whole genome shotgun (WGS) entry which is preliminary data.</text>
</comment>
<dbReference type="Gene3D" id="1.10.10.1450">
    <property type="match status" value="1"/>
</dbReference>
<accession>A0A4Y2TSM5</accession>
<feature type="domain" description="Mos1 transposase HTH" evidence="1">
    <location>
        <begin position="30"/>
        <end position="68"/>
    </location>
</feature>
<evidence type="ECO:0000259" key="1">
    <source>
        <dbReference type="Pfam" id="PF17906"/>
    </source>
</evidence>
<name>A0A4Y2TSM5_ARAVE</name>
<protein>
    <recommendedName>
        <fullName evidence="1">Mos1 transposase HTH domain-containing protein</fullName>
    </recommendedName>
</protein>
<keyword evidence="3" id="KW-1185">Reference proteome</keyword>
<dbReference type="InterPro" id="IPR041426">
    <property type="entry name" value="Mos1_HTH"/>
</dbReference>
<dbReference type="Pfam" id="PF17906">
    <property type="entry name" value="HTH_48"/>
    <property type="match status" value="1"/>
</dbReference>
<reference evidence="2 3" key="1">
    <citation type="journal article" date="2019" name="Sci. Rep.">
        <title>Orb-weaving spider Araneus ventricosus genome elucidates the spidroin gene catalogue.</title>
        <authorList>
            <person name="Kono N."/>
            <person name="Nakamura H."/>
            <person name="Ohtoshi R."/>
            <person name="Moran D.A.P."/>
            <person name="Shinohara A."/>
            <person name="Yoshida Y."/>
            <person name="Fujiwara M."/>
            <person name="Mori M."/>
            <person name="Tomita M."/>
            <person name="Arakawa K."/>
        </authorList>
    </citation>
    <scope>NUCLEOTIDE SEQUENCE [LARGE SCALE GENOMIC DNA]</scope>
</reference>
<dbReference type="EMBL" id="BGPR01030788">
    <property type="protein sequence ID" value="GBO03528.1"/>
    <property type="molecule type" value="Genomic_DNA"/>
</dbReference>
<proteinExistence type="predicted"/>
<evidence type="ECO:0000313" key="3">
    <source>
        <dbReference type="Proteomes" id="UP000499080"/>
    </source>
</evidence>
<sequence length="130" mass="15188">MTATRASDMTSEQLPDDKYKSIENPAECEIRSVIPFHNSKVVQATETHRQTSEVYGENIMNEGMVRKWVIGHLKMAAGMCMTRKEAGDLLTLLKTWCRKLMEKFERTDALRFHLYLTSFLKFQEVFFMEL</sequence>
<dbReference type="Proteomes" id="UP000499080">
    <property type="component" value="Unassembled WGS sequence"/>
</dbReference>
<organism evidence="2 3">
    <name type="scientific">Araneus ventricosus</name>
    <name type="common">Orbweaver spider</name>
    <name type="synonym">Epeira ventricosa</name>
    <dbReference type="NCBI Taxonomy" id="182803"/>
    <lineage>
        <taxon>Eukaryota</taxon>
        <taxon>Metazoa</taxon>
        <taxon>Ecdysozoa</taxon>
        <taxon>Arthropoda</taxon>
        <taxon>Chelicerata</taxon>
        <taxon>Arachnida</taxon>
        <taxon>Araneae</taxon>
        <taxon>Araneomorphae</taxon>
        <taxon>Entelegynae</taxon>
        <taxon>Araneoidea</taxon>
        <taxon>Araneidae</taxon>
        <taxon>Araneus</taxon>
    </lineage>
</organism>
<dbReference type="AlphaFoldDB" id="A0A4Y2TSM5"/>
<evidence type="ECO:0000313" key="2">
    <source>
        <dbReference type="EMBL" id="GBO03528.1"/>
    </source>
</evidence>
<gene>
    <name evidence="2" type="ORF">AVEN_65664_1</name>
</gene>